<dbReference type="EMBL" id="OU466860">
    <property type="protein sequence ID" value="CAH2060273.1"/>
    <property type="molecule type" value="Genomic_DNA"/>
</dbReference>
<keyword evidence="7" id="KW-1185">Reference proteome</keyword>
<dbReference type="AlphaFoldDB" id="A0AAU9S8N2"/>
<dbReference type="Gene3D" id="2.40.70.10">
    <property type="entry name" value="Acid Proteases"/>
    <property type="match status" value="1"/>
</dbReference>
<evidence type="ECO:0000256" key="4">
    <source>
        <dbReference type="SAM" id="SignalP"/>
    </source>
</evidence>
<dbReference type="GO" id="GO:0008233">
    <property type="term" value="F:peptidase activity"/>
    <property type="evidence" value="ECO:0007669"/>
    <property type="project" value="UniProtKB-KW"/>
</dbReference>
<accession>A0AAU9S8N2</accession>
<dbReference type="SUPFAM" id="SSF50630">
    <property type="entry name" value="Acid proteases"/>
    <property type="match status" value="1"/>
</dbReference>
<name>A0AAU9S8N2_THLAR</name>
<sequence>MSLATTMIVLLLQIITSFLFTTTTSSRPSPSPPLGGLTFDLFHRRTNSSSSRSLNTNDGSSPYANTVFEFNSYVMKLQIGTPPVEIEAVIYTGSDVIWTQCLPCINCFNQQSPIFDPSKSSTYIRQKMPPRPHLYLRHHLRRP</sequence>
<protein>
    <recommendedName>
        <fullName evidence="5">Peptidase A1 domain-containing protein</fullName>
    </recommendedName>
</protein>
<dbReference type="PROSITE" id="PS51767">
    <property type="entry name" value="PEPTIDASE_A1"/>
    <property type="match status" value="1"/>
</dbReference>
<evidence type="ECO:0000256" key="3">
    <source>
        <dbReference type="ARBA" id="ARBA00022801"/>
    </source>
</evidence>
<dbReference type="PANTHER" id="PTHR47967:SF58">
    <property type="entry name" value="ASPARTIC PROTEINASE CDR1-LIKE PROTEIN-RELATED"/>
    <property type="match status" value="1"/>
</dbReference>
<feature type="signal peptide" evidence="4">
    <location>
        <begin position="1"/>
        <end position="26"/>
    </location>
</feature>
<dbReference type="GO" id="GO:0006508">
    <property type="term" value="P:proteolysis"/>
    <property type="evidence" value="ECO:0007669"/>
    <property type="project" value="UniProtKB-KW"/>
</dbReference>
<proteinExistence type="inferred from homology"/>
<dbReference type="Pfam" id="PF14543">
    <property type="entry name" value="TAXi_N"/>
    <property type="match status" value="1"/>
</dbReference>
<feature type="chain" id="PRO_5043505019" description="Peptidase A1 domain-containing protein" evidence="4">
    <location>
        <begin position="27"/>
        <end position="143"/>
    </location>
</feature>
<dbReference type="InterPro" id="IPR032861">
    <property type="entry name" value="TAXi_N"/>
</dbReference>
<keyword evidence="4" id="KW-0732">Signal</keyword>
<dbReference type="InterPro" id="IPR033121">
    <property type="entry name" value="PEPTIDASE_A1"/>
</dbReference>
<dbReference type="GO" id="GO:0005576">
    <property type="term" value="C:extracellular region"/>
    <property type="evidence" value="ECO:0007669"/>
    <property type="project" value="TreeGrafter"/>
</dbReference>
<organism evidence="6 7">
    <name type="scientific">Thlaspi arvense</name>
    <name type="common">Field penny-cress</name>
    <dbReference type="NCBI Taxonomy" id="13288"/>
    <lineage>
        <taxon>Eukaryota</taxon>
        <taxon>Viridiplantae</taxon>
        <taxon>Streptophyta</taxon>
        <taxon>Embryophyta</taxon>
        <taxon>Tracheophyta</taxon>
        <taxon>Spermatophyta</taxon>
        <taxon>Magnoliopsida</taxon>
        <taxon>eudicotyledons</taxon>
        <taxon>Gunneridae</taxon>
        <taxon>Pentapetalae</taxon>
        <taxon>rosids</taxon>
        <taxon>malvids</taxon>
        <taxon>Brassicales</taxon>
        <taxon>Brassicaceae</taxon>
        <taxon>Thlaspideae</taxon>
        <taxon>Thlaspi</taxon>
    </lineage>
</organism>
<dbReference type="PANTHER" id="PTHR47967">
    <property type="entry name" value="OS07G0603500 PROTEIN-RELATED"/>
    <property type="match status" value="1"/>
</dbReference>
<dbReference type="InterPro" id="IPR051708">
    <property type="entry name" value="Plant_Aspart_Prot_A1"/>
</dbReference>
<dbReference type="InterPro" id="IPR021109">
    <property type="entry name" value="Peptidase_aspartic_dom_sf"/>
</dbReference>
<dbReference type="Proteomes" id="UP000836841">
    <property type="component" value="Chromosome 4"/>
</dbReference>
<evidence type="ECO:0000313" key="6">
    <source>
        <dbReference type="EMBL" id="CAH2060273.1"/>
    </source>
</evidence>
<evidence type="ECO:0000256" key="1">
    <source>
        <dbReference type="ARBA" id="ARBA00007447"/>
    </source>
</evidence>
<comment type="similarity">
    <text evidence="1">Belongs to the peptidase A1 family.</text>
</comment>
<evidence type="ECO:0000256" key="2">
    <source>
        <dbReference type="ARBA" id="ARBA00022670"/>
    </source>
</evidence>
<keyword evidence="3" id="KW-0378">Hydrolase</keyword>
<gene>
    <name evidence="6" type="ORF">TAV2_LOCUS13030</name>
</gene>
<evidence type="ECO:0000259" key="5">
    <source>
        <dbReference type="PROSITE" id="PS51767"/>
    </source>
</evidence>
<reference evidence="6 7" key="1">
    <citation type="submission" date="2022-03" db="EMBL/GenBank/DDBJ databases">
        <authorList>
            <person name="Nunn A."/>
            <person name="Chopra R."/>
            <person name="Nunn A."/>
            <person name="Contreras Garrido A."/>
        </authorList>
    </citation>
    <scope>NUCLEOTIDE SEQUENCE [LARGE SCALE GENOMIC DNA]</scope>
</reference>
<keyword evidence="2" id="KW-0645">Protease</keyword>
<feature type="domain" description="Peptidase A1" evidence="5">
    <location>
        <begin position="73"/>
        <end position="143"/>
    </location>
</feature>
<evidence type="ECO:0000313" key="7">
    <source>
        <dbReference type="Proteomes" id="UP000836841"/>
    </source>
</evidence>